<organism evidence="2 3">
    <name type="scientific">Trichodelitschia bisporula</name>
    <dbReference type="NCBI Taxonomy" id="703511"/>
    <lineage>
        <taxon>Eukaryota</taxon>
        <taxon>Fungi</taxon>
        <taxon>Dikarya</taxon>
        <taxon>Ascomycota</taxon>
        <taxon>Pezizomycotina</taxon>
        <taxon>Dothideomycetes</taxon>
        <taxon>Dothideomycetes incertae sedis</taxon>
        <taxon>Phaeotrichales</taxon>
        <taxon>Phaeotrichaceae</taxon>
        <taxon>Trichodelitschia</taxon>
    </lineage>
</organism>
<accession>A0A6G1HKK0</accession>
<gene>
    <name evidence="2" type="ORF">EJ06DRAFT_236843</name>
</gene>
<feature type="region of interest" description="Disordered" evidence="1">
    <location>
        <begin position="1"/>
        <end position="34"/>
    </location>
</feature>
<dbReference type="EMBL" id="ML996707">
    <property type="protein sequence ID" value="KAF2396379.1"/>
    <property type="molecule type" value="Genomic_DNA"/>
</dbReference>
<feature type="region of interest" description="Disordered" evidence="1">
    <location>
        <begin position="60"/>
        <end position="79"/>
    </location>
</feature>
<evidence type="ECO:0000256" key="1">
    <source>
        <dbReference type="SAM" id="MobiDB-lite"/>
    </source>
</evidence>
<evidence type="ECO:0000313" key="3">
    <source>
        <dbReference type="Proteomes" id="UP000799640"/>
    </source>
</evidence>
<feature type="compositionally biased region" description="Low complexity" evidence="1">
    <location>
        <begin position="64"/>
        <end position="73"/>
    </location>
</feature>
<name>A0A6G1HKK0_9PEZI</name>
<evidence type="ECO:0000313" key="2">
    <source>
        <dbReference type="EMBL" id="KAF2396379.1"/>
    </source>
</evidence>
<dbReference type="AlphaFoldDB" id="A0A6G1HKK0"/>
<reference evidence="2" key="1">
    <citation type="journal article" date="2020" name="Stud. Mycol.">
        <title>101 Dothideomycetes genomes: a test case for predicting lifestyles and emergence of pathogens.</title>
        <authorList>
            <person name="Haridas S."/>
            <person name="Albert R."/>
            <person name="Binder M."/>
            <person name="Bloem J."/>
            <person name="Labutti K."/>
            <person name="Salamov A."/>
            <person name="Andreopoulos B."/>
            <person name="Baker S."/>
            <person name="Barry K."/>
            <person name="Bills G."/>
            <person name="Bluhm B."/>
            <person name="Cannon C."/>
            <person name="Castanera R."/>
            <person name="Culley D."/>
            <person name="Daum C."/>
            <person name="Ezra D."/>
            <person name="Gonzalez J."/>
            <person name="Henrissat B."/>
            <person name="Kuo A."/>
            <person name="Liang C."/>
            <person name="Lipzen A."/>
            <person name="Lutzoni F."/>
            <person name="Magnuson J."/>
            <person name="Mondo S."/>
            <person name="Nolan M."/>
            <person name="Ohm R."/>
            <person name="Pangilinan J."/>
            <person name="Park H.-J."/>
            <person name="Ramirez L."/>
            <person name="Alfaro M."/>
            <person name="Sun H."/>
            <person name="Tritt A."/>
            <person name="Yoshinaga Y."/>
            <person name="Zwiers L.-H."/>
            <person name="Turgeon B."/>
            <person name="Goodwin S."/>
            <person name="Spatafora J."/>
            <person name="Crous P."/>
            <person name="Grigoriev I."/>
        </authorList>
    </citation>
    <scope>NUCLEOTIDE SEQUENCE</scope>
    <source>
        <strain evidence="2">CBS 262.69</strain>
    </source>
</reference>
<feature type="region of interest" description="Disordered" evidence="1">
    <location>
        <begin position="89"/>
        <end position="115"/>
    </location>
</feature>
<keyword evidence="3" id="KW-1185">Reference proteome</keyword>
<protein>
    <submittedName>
        <fullName evidence="2">Uncharacterized protein</fullName>
    </submittedName>
</protein>
<feature type="compositionally biased region" description="Polar residues" evidence="1">
    <location>
        <begin position="17"/>
        <end position="34"/>
    </location>
</feature>
<dbReference type="Proteomes" id="UP000799640">
    <property type="component" value="Unassembled WGS sequence"/>
</dbReference>
<feature type="compositionally biased region" description="Basic and acidic residues" evidence="1">
    <location>
        <begin position="103"/>
        <end position="115"/>
    </location>
</feature>
<proteinExistence type="predicted"/>
<sequence length="115" mass="12336">MLYGTANSRVEPAAPQTLPSFTAHTRLTGPSNSLRVRKAPQNSPLGQHCVNYHKQYASLPPPSITTASPSPTAQCGVGIRPSMADRWDTTTGVQQGEPTGARAGRDTTRTKHEVR</sequence>